<feature type="compositionally biased region" description="Basic and acidic residues" evidence="2">
    <location>
        <begin position="1"/>
        <end position="12"/>
    </location>
</feature>
<comment type="caution">
    <text evidence="3">The sequence shown here is derived from an EMBL/GenBank/DDBJ whole genome shotgun (WGS) entry which is preliminary data.</text>
</comment>
<evidence type="ECO:0000313" key="4">
    <source>
        <dbReference type="Proteomes" id="UP001293254"/>
    </source>
</evidence>
<dbReference type="Proteomes" id="UP001293254">
    <property type="component" value="Unassembled WGS sequence"/>
</dbReference>
<gene>
    <name evidence="3" type="ORF">Salat_1194500</name>
</gene>
<dbReference type="AlphaFoldDB" id="A0AAE2CNR0"/>
<accession>A0AAE2CNR0</accession>
<evidence type="ECO:0000313" key="3">
    <source>
        <dbReference type="EMBL" id="KAK4428945.1"/>
    </source>
</evidence>
<proteinExistence type="predicted"/>
<dbReference type="EMBL" id="JACGWO010000004">
    <property type="protein sequence ID" value="KAK4428945.1"/>
    <property type="molecule type" value="Genomic_DNA"/>
</dbReference>
<feature type="region of interest" description="Disordered" evidence="2">
    <location>
        <begin position="1"/>
        <end position="65"/>
    </location>
</feature>
<feature type="coiled-coil region" evidence="1">
    <location>
        <begin position="151"/>
        <end position="220"/>
    </location>
</feature>
<reference evidence="3" key="1">
    <citation type="submission" date="2020-06" db="EMBL/GenBank/DDBJ databases">
        <authorList>
            <person name="Li T."/>
            <person name="Hu X."/>
            <person name="Zhang T."/>
            <person name="Song X."/>
            <person name="Zhang H."/>
            <person name="Dai N."/>
            <person name="Sheng W."/>
            <person name="Hou X."/>
            <person name="Wei L."/>
        </authorList>
    </citation>
    <scope>NUCLEOTIDE SEQUENCE</scope>
    <source>
        <strain evidence="3">3651</strain>
        <tissue evidence="3">Leaf</tissue>
    </source>
</reference>
<sequence>MTVHSRPFDHATEACAKSSVDTRRSRKGKQHVEDVPSDAPSPKHRKGDPNKGKGVADNGNKEPQSPVFIGVDAFSHLSPDTIDKSTHRLSVSGNSTVFNSKPEEVSFKMYKVFLLPQYQIALASLHHARLEMLGAHLHHQRYNRDDVQAWIRPIEEANENLESDLKDARAKHVGAKEQIKELSVEKAQAQQKASDAQQSCEALKAEVRSLKAEVELLKDQENKSLDSGVT</sequence>
<evidence type="ECO:0000256" key="2">
    <source>
        <dbReference type="SAM" id="MobiDB-lite"/>
    </source>
</evidence>
<keyword evidence="1" id="KW-0175">Coiled coil</keyword>
<reference evidence="3" key="2">
    <citation type="journal article" date="2024" name="Plant">
        <title>Genomic evolution and insights into agronomic trait innovations of Sesamum species.</title>
        <authorList>
            <person name="Miao H."/>
            <person name="Wang L."/>
            <person name="Qu L."/>
            <person name="Liu H."/>
            <person name="Sun Y."/>
            <person name="Le M."/>
            <person name="Wang Q."/>
            <person name="Wei S."/>
            <person name="Zheng Y."/>
            <person name="Lin W."/>
            <person name="Duan Y."/>
            <person name="Cao H."/>
            <person name="Xiong S."/>
            <person name="Wang X."/>
            <person name="Wei L."/>
            <person name="Li C."/>
            <person name="Ma Q."/>
            <person name="Ju M."/>
            <person name="Zhao R."/>
            <person name="Li G."/>
            <person name="Mu C."/>
            <person name="Tian Q."/>
            <person name="Mei H."/>
            <person name="Zhang T."/>
            <person name="Gao T."/>
            <person name="Zhang H."/>
        </authorList>
    </citation>
    <scope>NUCLEOTIDE SEQUENCE</scope>
    <source>
        <strain evidence="3">3651</strain>
    </source>
</reference>
<name>A0AAE2CNR0_9LAMI</name>
<protein>
    <submittedName>
        <fullName evidence="3">Uncharacterized protein</fullName>
    </submittedName>
</protein>
<evidence type="ECO:0000256" key="1">
    <source>
        <dbReference type="SAM" id="Coils"/>
    </source>
</evidence>
<organism evidence="3 4">
    <name type="scientific">Sesamum alatum</name>
    <dbReference type="NCBI Taxonomy" id="300844"/>
    <lineage>
        <taxon>Eukaryota</taxon>
        <taxon>Viridiplantae</taxon>
        <taxon>Streptophyta</taxon>
        <taxon>Embryophyta</taxon>
        <taxon>Tracheophyta</taxon>
        <taxon>Spermatophyta</taxon>
        <taxon>Magnoliopsida</taxon>
        <taxon>eudicotyledons</taxon>
        <taxon>Gunneridae</taxon>
        <taxon>Pentapetalae</taxon>
        <taxon>asterids</taxon>
        <taxon>lamiids</taxon>
        <taxon>Lamiales</taxon>
        <taxon>Pedaliaceae</taxon>
        <taxon>Sesamum</taxon>
    </lineage>
</organism>
<keyword evidence="4" id="KW-1185">Reference proteome</keyword>